<reference evidence="1" key="1">
    <citation type="journal article" date="2022" name="Front Environ Sci">
        <title>Complete genome sequence analysis of a novel alkane-degrading bacterial strain, Acinetobacter vivianii KJ-1, and its diesel degradation ability.</title>
        <authorList>
            <person name="Zhang Y."/>
            <person name="Song F."/>
            <person name="Wang J."/>
            <person name="Zhao Q."/>
            <person name="Zheng L."/>
            <person name="Wang Z."/>
            <person name="Zhang X."/>
            <person name="Gao Y."/>
            <person name="Chen G."/>
            <person name="Huang Y."/>
        </authorList>
    </citation>
    <scope>NUCLEOTIDE SEQUENCE</scope>
    <source>
        <strain evidence="1">KJ-1</strain>
    </source>
</reference>
<accession>A0AAJ6NG94</accession>
<evidence type="ECO:0000313" key="1">
    <source>
        <dbReference type="EMBL" id="WDZ49801.1"/>
    </source>
</evidence>
<dbReference type="AlphaFoldDB" id="A0AAJ6NG94"/>
<protein>
    <submittedName>
        <fullName evidence="1">Uncharacterized protein</fullName>
    </submittedName>
</protein>
<dbReference type="RefSeq" id="WP_272654316.1">
    <property type="nucleotide sequence ID" value="NZ_CP085083.1"/>
</dbReference>
<gene>
    <name evidence="1" type="ORF">LF296_10680</name>
</gene>
<dbReference type="EMBL" id="CP085083">
    <property type="protein sequence ID" value="WDZ49801.1"/>
    <property type="molecule type" value="Genomic_DNA"/>
</dbReference>
<dbReference type="KEGG" id="aviv:LF296_10680"/>
<sequence length="214" mass="25199">MTFIISLQLQDSIIIAANNRSATIDYKTHSNKTSKLYAWNKGVIVGSGEVTVISRAIEFFIKLSKSNIKDLPKCLKISRLIRELEHKHFQINTTKLMYSQSTSSGAQLYTIQPDNNDDYLLKQCQINEIILWLFNPDISHIRSDLKTLYDNLRPYYTFNNEKEWVDYYTKHLNLIFKKQSKIDHLMSSSFDIFFQTKDDYLHKHISNQYTLLEQ</sequence>
<proteinExistence type="predicted"/>
<dbReference type="Proteomes" id="UP001199528">
    <property type="component" value="Chromosome"/>
</dbReference>
<reference evidence="1" key="2">
    <citation type="submission" date="2023-02" db="EMBL/GenBank/DDBJ databases">
        <authorList>
            <person name="Huang Y."/>
            <person name="Zhang Y."/>
            <person name="Zhang T."/>
            <person name="Wang J."/>
        </authorList>
    </citation>
    <scope>NUCLEOTIDE SEQUENCE</scope>
    <source>
        <strain evidence="1">KJ-1</strain>
    </source>
</reference>
<organism evidence="1 2">
    <name type="scientific">Acinetobacter vivianii</name>
    <dbReference type="NCBI Taxonomy" id="1776742"/>
    <lineage>
        <taxon>Bacteria</taxon>
        <taxon>Pseudomonadati</taxon>
        <taxon>Pseudomonadota</taxon>
        <taxon>Gammaproteobacteria</taxon>
        <taxon>Moraxellales</taxon>
        <taxon>Moraxellaceae</taxon>
        <taxon>Acinetobacter</taxon>
    </lineage>
</organism>
<name>A0AAJ6NG94_9GAMM</name>
<evidence type="ECO:0000313" key="2">
    <source>
        <dbReference type="Proteomes" id="UP001199528"/>
    </source>
</evidence>